<name>A0ABQ5GY71_9ASTR</name>
<gene>
    <name evidence="4" type="ORF">Tco_1054920</name>
</gene>
<evidence type="ECO:0000256" key="1">
    <source>
        <dbReference type="SAM" id="Coils"/>
    </source>
</evidence>
<keyword evidence="3" id="KW-0472">Membrane</keyword>
<feature type="transmembrane region" description="Helical" evidence="3">
    <location>
        <begin position="12"/>
        <end position="35"/>
    </location>
</feature>
<keyword evidence="1" id="KW-0175">Coiled coil</keyword>
<dbReference type="EMBL" id="BQNB010019005">
    <property type="protein sequence ID" value="GJT80578.1"/>
    <property type="molecule type" value="Genomic_DNA"/>
</dbReference>
<protein>
    <submittedName>
        <fullName evidence="4">Uncharacterized protein</fullName>
    </submittedName>
</protein>
<reference evidence="4" key="1">
    <citation type="journal article" date="2022" name="Int. J. Mol. Sci.">
        <title>Draft Genome of Tanacetum Coccineum: Genomic Comparison of Closely Related Tanacetum-Family Plants.</title>
        <authorList>
            <person name="Yamashiro T."/>
            <person name="Shiraishi A."/>
            <person name="Nakayama K."/>
            <person name="Satake H."/>
        </authorList>
    </citation>
    <scope>NUCLEOTIDE SEQUENCE</scope>
</reference>
<evidence type="ECO:0000256" key="3">
    <source>
        <dbReference type="SAM" id="Phobius"/>
    </source>
</evidence>
<organism evidence="4 5">
    <name type="scientific">Tanacetum coccineum</name>
    <dbReference type="NCBI Taxonomy" id="301880"/>
    <lineage>
        <taxon>Eukaryota</taxon>
        <taxon>Viridiplantae</taxon>
        <taxon>Streptophyta</taxon>
        <taxon>Embryophyta</taxon>
        <taxon>Tracheophyta</taxon>
        <taxon>Spermatophyta</taxon>
        <taxon>Magnoliopsida</taxon>
        <taxon>eudicotyledons</taxon>
        <taxon>Gunneridae</taxon>
        <taxon>Pentapetalae</taxon>
        <taxon>asterids</taxon>
        <taxon>campanulids</taxon>
        <taxon>Asterales</taxon>
        <taxon>Asteraceae</taxon>
        <taxon>Asteroideae</taxon>
        <taxon>Anthemideae</taxon>
        <taxon>Anthemidinae</taxon>
        <taxon>Tanacetum</taxon>
    </lineage>
</organism>
<feature type="region of interest" description="Disordered" evidence="2">
    <location>
        <begin position="339"/>
        <end position="363"/>
    </location>
</feature>
<keyword evidence="3" id="KW-1133">Transmembrane helix</keyword>
<proteinExistence type="predicted"/>
<evidence type="ECO:0000313" key="4">
    <source>
        <dbReference type="EMBL" id="GJT80578.1"/>
    </source>
</evidence>
<feature type="coiled-coil region" evidence="1">
    <location>
        <begin position="390"/>
        <end position="438"/>
    </location>
</feature>
<dbReference type="Proteomes" id="UP001151760">
    <property type="component" value="Unassembled WGS sequence"/>
</dbReference>
<reference evidence="4" key="2">
    <citation type="submission" date="2022-01" db="EMBL/GenBank/DDBJ databases">
        <authorList>
            <person name="Yamashiro T."/>
            <person name="Shiraishi A."/>
            <person name="Satake H."/>
            <person name="Nakayama K."/>
        </authorList>
    </citation>
    <scope>NUCLEOTIDE SEQUENCE</scope>
</reference>
<accession>A0ABQ5GY71</accession>
<sequence>MNMLLITHPHHYGMIMMMNFLILRPLILIMIHFTLRKKKIKESKLLIDELDHPRSSDFLPFPECDLVFYDDFSEVDALSLTNNEDKVFNPGILIHENLFEVTNLATPDKNVKKISYASLILKDFNPPFYELPFYKEVLGSETLLSFSSENEEKLSKSLTFLKARWRFFLALMERTSEFWIFRVSISNPLDKLKVLALENSKTAQDLVIQQLKKRVKRLENALRERTPGMKLFKIVTLMCLMMQWKNVKGGSTAEQITTARDTLNIASINVSTVVPLNVSTAGPSNVSTLGPLNVSDVGPSTSTVGDIFEDEMTTIADTLVAIKSARPRTTSIMIHNVEEEPRRSTPVPTVQSQDKGKGKMVEPKPTLKNLRKARIQMDEELAQRLFEEEQAQFEKEQRIAREKAEEQEAKDTTLIEQMEDVQARMDADDLLAERLQQEERDNSLLMSKLECW</sequence>
<evidence type="ECO:0000256" key="2">
    <source>
        <dbReference type="SAM" id="MobiDB-lite"/>
    </source>
</evidence>
<keyword evidence="5" id="KW-1185">Reference proteome</keyword>
<keyword evidence="3" id="KW-0812">Transmembrane</keyword>
<evidence type="ECO:0000313" key="5">
    <source>
        <dbReference type="Proteomes" id="UP001151760"/>
    </source>
</evidence>
<comment type="caution">
    <text evidence="4">The sequence shown here is derived from an EMBL/GenBank/DDBJ whole genome shotgun (WGS) entry which is preliminary data.</text>
</comment>